<evidence type="ECO:0000256" key="1">
    <source>
        <dbReference type="SAM" id="Phobius"/>
    </source>
</evidence>
<gene>
    <name evidence="2" type="ORF">HNP55_004474</name>
</gene>
<keyword evidence="1" id="KW-1133">Transmembrane helix</keyword>
<reference evidence="2 3" key="1">
    <citation type="submission" date="2020-08" db="EMBL/GenBank/DDBJ databases">
        <title>Functional genomics of gut bacteria from endangered species of beetles.</title>
        <authorList>
            <person name="Carlos-Shanley C."/>
        </authorList>
    </citation>
    <scope>NUCLEOTIDE SEQUENCE [LARGE SCALE GENOMIC DNA]</scope>
    <source>
        <strain evidence="2 3">S00239</strain>
    </source>
</reference>
<accession>A0A840LCN5</accession>
<keyword evidence="1" id="KW-0812">Transmembrane</keyword>
<organism evidence="2 3">
    <name type="scientific">Roseateles oligotrophus</name>
    <dbReference type="NCBI Taxonomy" id="1769250"/>
    <lineage>
        <taxon>Bacteria</taxon>
        <taxon>Pseudomonadati</taxon>
        <taxon>Pseudomonadota</taxon>
        <taxon>Betaproteobacteria</taxon>
        <taxon>Burkholderiales</taxon>
        <taxon>Sphaerotilaceae</taxon>
        <taxon>Roseateles</taxon>
    </lineage>
</organism>
<protein>
    <submittedName>
        <fullName evidence="2">Uncharacterized protein</fullName>
    </submittedName>
</protein>
<comment type="caution">
    <text evidence="2">The sequence shown here is derived from an EMBL/GenBank/DDBJ whole genome shotgun (WGS) entry which is preliminary data.</text>
</comment>
<feature type="transmembrane region" description="Helical" evidence="1">
    <location>
        <begin position="12"/>
        <end position="36"/>
    </location>
</feature>
<evidence type="ECO:0000313" key="2">
    <source>
        <dbReference type="EMBL" id="MBB4845920.1"/>
    </source>
</evidence>
<sequence>MPTQTEISRARKLLLLMPLIFLGGSCIGWFITLPYYKTDVRAYMVVGWLVILSSVFSPLFILGRCATLLGASWIYFGLLPILFIPIAPAISWLALWQRQSRLASERAEPRAQEIPSGQDV</sequence>
<keyword evidence="3" id="KW-1185">Reference proteome</keyword>
<feature type="transmembrane region" description="Helical" evidence="1">
    <location>
        <begin position="73"/>
        <end position="95"/>
    </location>
</feature>
<dbReference type="AlphaFoldDB" id="A0A840LCN5"/>
<feature type="transmembrane region" description="Helical" evidence="1">
    <location>
        <begin position="42"/>
        <end position="61"/>
    </location>
</feature>
<keyword evidence="1" id="KW-0472">Membrane</keyword>
<name>A0A840LCN5_9BURK</name>
<evidence type="ECO:0000313" key="3">
    <source>
        <dbReference type="Proteomes" id="UP000562027"/>
    </source>
</evidence>
<proteinExistence type="predicted"/>
<dbReference type="RefSeq" id="WP_184304302.1">
    <property type="nucleotide sequence ID" value="NZ_JACHLP010000012.1"/>
</dbReference>
<dbReference type="EMBL" id="JACHLP010000012">
    <property type="protein sequence ID" value="MBB4845920.1"/>
    <property type="molecule type" value="Genomic_DNA"/>
</dbReference>
<dbReference type="Proteomes" id="UP000562027">
    <property type="component" value="Unassembled WGS sequence"/>
</dbReference>